<keyword evidence="8" id="KW-1185">Reference proteome</keyword>
<dbReference type="Pfam" id="PF00072">
    <property type="entry name" value="Response_reg"/>
    <property type="match status" value="1"/>
</dbReference>
<gene>
    <name evidence="7" type="ORF">EH165_11395</name>
</gene>
<dbReference type="SUPFAM" id="SSF46894">
    <property type="entry name" value="C-terminal effector domain of the bipartite response regulators"/>
    <property type="match status" value="1"/>
</dbReference>
<dbReference type="PROSITE" id="PS50110">
    <property type="entry name" value="RESPONSE_REGULATORY"/>
    <property type="match status" value="1"/>
</dbReference>
<dbReference type="InterPro" id="IPR016032">
    <property type="entry name" value="Sig_transdc_resp-reg_C-effctor"/>
</dbReference>
<dbReference type="CDD" id="cd06170">
    <property type="entry name" value="LuxR_C_like"/>
    <property type="match status" value="1"/>
</dbReference>
<sequence length="198" mass="21258">MTSVLICDERRSARDGLTRVMNAIPSVGTIDCVADGDELLARYGRESADIVLIGTQRALTGGIEATRRLLAVHPNGVVIVFGSPDDTASIAAAIACGARGFLRWDATQPEIISALADTVSSHRLPSPRSAEDGHVNLTERELQVLRGMSQGQSNGEIGRELFLSEDTVKTHARRLFRKLGARDRAQAVAIGFRRGLVA</sequence>
<dbReference type="GO" id="GO:0003677">
    <property type="term" value="F:DNA binding"/>
    <property type="evidence" value="ECO:0007669"/>
    <property type="project" value="UniProtKB-KW"/>
</dbReference>
<dbReference type="OrthoDB" id="9808843at2"/>
<evidence type="ECO:0000313" key="8">
    <source>
        <dbReference type="Proteomes" id="UP000268084"/>
    </source>
</evidence>
<reference evidence="7 8" key="1">
    <citation type="submission" date="2018-11" db="EMBL/GenBank/DDBJ databases">
        <authorList>
            <person name="Da X."/>
        </authorList>
    </citation>
    <scope>NUCLEOTIDE SEQUENCE [LARGE SCALE GENOMIC DNA]</scope>
    <source>
        <strain evidence="7 8">S14-144</strain>
    </source>
</reference>
<keyword evidence="1" id="KW-0805">Transcription regulation</keyword>
<name>A0A3G8ZMV0_9ACTN</name>
<dbReference type="Gene3D" id="3.40.50.2300">
    <property type="match status" value="1"/>
</dbReference>
<organism evidence="7 8">
    <name type="scientific">Nakamurella antarctica</name>
    <dbReference type="NCBI Taxonomy" id="1902245"/>
    <lineage>
        <taxon>Bacteria</taxon>
        <taxon>Bacillati</taxon>
        <taxon>Actinomycetota</taxon>
        <taxon>Actinomycetes</taxon>
        <taxon>Nakamurellales</taxon>
        <taxon>Nakamurellaceae</taxon>
        <taxon>Nakamurella</taxon>
    </lineage>
</organism>
<dbReference type="Proteomes" id="UP000268084">
    <property type="component" value="Chromosome"/>
</dbReference>
<dbReference type="PANTHER" id="PTHR43214">
    <property type="entry name" value="TWO-COMPONENT RESPONSE REGULATOR"/>
    <property type="match status" value="1"/>
</dbReference>
<evidence type="ECO:0000259" key="5">
    <source>
        <dbReference type="PROSITE" id="PS50043"/>
    </source>
</evidence>
<dbReference type="InterPro" id="IPR011006">
    <property type="entry name" value="CheY-like_superfamily"/>
</dbReference>
<comment type="caution">
    <text evidence="4">Lacks conserved residue(s) required for the propagation of feature annotation.</text>
</comment>
<dbReference type="RefSeq" id="WP_124799558.1">
    <property type="nucleotide sequence ID" value="NZ_CP034170.1"/>
</dbReference>
<dbReference type="AlphaFoldDB" id="A0A3G8ZMV0"/>
<dbReference type="InterPro" id="IPR000792">
    <property type="entry name" value="Tscrpt_reg_LuxR_C"/>
</dbReference>
<dbReference type="InterPro" id="IPR039420">
    <property type="entry name" value="WalR-like"/>
</dbReference>
<dbReference type="PROSITE" id="PS00622">
    <property type="entry name" value="HTH_LUXR_1"/>
    <property type="match status" value="1"/>
</dbReference>
<evidence type="ECO:0000313" key="7">
    <source>
        <dbReference type="EMBL" id="AZI58649.1"/>
    </source>
</evidence>
<evidence type="ECO:0000256" key="1">
    <source>
        <dbReference type="ARBA" id="ARBA00023015"/>
    </source>
</evidence>
<dbReference type="Gene3D" id="1.10.10.10">
    <property type="entry name" value="Winged helix-like DNA-binding domain superfamily/Winged helix DNA-binding domain"/>
    <property type="match status" value="1"/>
</dbReference>
<keyword evidence="3" id="KW-0804">Transcription</keyword>
<dbReference type="Pfam" id="PF00196">
    <property type="entry name" value="GerE"/>
    <property type="match status" value="1"/>
</dbReference>
<keyword evidence="2 7" id="KW-0238">DNA-binding</keyword>
<accession>A0A3G8ZMV0</accession>
<evidence type="ECO:0000256" key="2">
    <source>
        <dbReference type="ARBA" id="ARBA00023125"/>
    </source>
</evidence>
<dbReference type="SUPFAM" id="SSF52172">
    <property type="entry name" value="CheY-like"/>
    <property type="match status" value="1"/>
</dbReference>
<reference evidence="7 8" key="2">
    <citation type="submission" date="2018-12" db="EMBL/GenBank/DDBJ databases">
        <title>Nakamurella antarcticus sp. nov., isolated from Antarctica South Shetland Islands soil.</title>
        <authorList>
            <person name="Peng F."/>
        </authorList>
    </citation>
    <scope>NUCLEOTIDE SEQUENCE [LARGE SCALE GENOMIC DNA]</scope>
    <source>
        <strain evidence="7 8">S14-144</strain>
    </source>
</reference>
<dbReference type="GO" id="GO:0006355">
    <property type="term" value="P:regulation of DNA-templated transcription"/>
    <property type="evidence" value="ECO:0007669"/>
    <property type="project" value="InterPro"/>
</dbReference>
<proteinExistence type="predicted"/>
<feature type="domain" description="HTH luxR-type" evidence="5">
    <location>
        <begin position="130"/>
        <end position="195"/>
    </location>
</feature>
<feature type="domain" description="Response regulatory" evidence="6">
    <location>
        <begin position="3"/>
        <end position="119"/>
    </location>
</feature>
<dbReference type="SMART" id="SM00421">
    <property type="entry name" value="HTH_LUXR"/>
    <property type="match status" value="1"/>
</dbReference>
<dbReference type="InterPro" id="IPR036388">
    <property type="entry name" value="WH-like_DNA-bd_sf"/>
</dbReference>
<dbReference type="InterPro" id="IPR001789">
    <property type="entry name" value="Sig_transdc_resp-reg_receiver"/>
</dbReference>
<dbReference type="GO" id="GO:0000160">
    <property type="term" value="P:phosphorelay signal transduction system"/>
    <property type="evidence" value="ECO:0007669"/>
    <property type="project" value="InterPro"/>
</dbReference>
<dbReference type="EMBL" id="CP034170">
    <property type="protein sequence ID" value="AZI58649.1"/>
    <property type="molecule type" value="Genomic_DNA"/>
</dbReference>
<dbReference type="KEGG" id="nak:EH165_11395"/>
<dbReference type="PANTHER" id="PTHR43214:SF24">
    <property type="entry name" value="TRANSCRIPTIONAL REGULATORY PROTEIN NARL-RELATED"/>
    <property type="match status" value="1"/>
</dbReference>
<evidence type="ECO:0000256" key="4">
    <source>
        <dbReference type="PROSITE-ProRule" id="PRU00169"/>
    </source>
</evidence>
<dbReference type="PRINTS" id="PR00038">
    <property type="entry name" value="HTHLUXR"/>
</dbReference>
<dbReference type="PROSITE" id="PS50043">
    <property type="entry name" value="HTH_LUXR_2"/>
    <property type="match status" value="1"/>
</dbReference>
<protein>
    <submittedName>
        <fullName evidence="7">DNA-binding response regulator</fullName>
    </submittedName>
</protein>
<evidence type="ECO:0000256" key="3">
    <source>
        <dbReference type="ARBA" id="ARBA00023163"/>
    </source>
</evidence>
<dbReference type="SMART" id="SM00448">
    <property type="entry name" value="REC"/>
    <property type="match status" value="1"/>
</dbReference>
<evidence type="ECO:0000259" key="6">
    <source>
        <dbReference type="PROSITE" id="PS50110"/>
    </source>
</evidence>